<comment type="similarity">
    <text evidence="1 7">Belongs to the nitroreductase family.</text>
</comment>
<dbReference type="Gene3D" id="3.40.109.10">
    <property type="entry name" value="NADH Oxidase"/>
    <property type="match status" value="1"/>
</dbReference>
<dbReference type="Proteomes" id="UP000304148">
    <property type="component" value="Chromosome"/>
</dbReference>
<dbReference type="SUPFAM" id="SSF55469">
    <property type="entry name" value="FMN-dependent nitroreductase-like"/>
    <property type="match status" value="1"/>
</dbReference>
<feature type="binding site" description="in other chain" evidence="8">
    <location>
        <begin position="10"/>
        <end position="12"/>
    </location>
    <ligand>
        <name>FMN</name>
        <dbReference type="ChEBI" id="CHEBI:58210"/>
        <note>ligand shared between dimeric partners</note>
    </ligand>
</feature>
<dbReference type="GO" id="GO:0016491">
    <property type="term" value="F:oxidoreductase activity"/>
    <property type="evidence" value="ECO:0007669"/>
    <property type="project" value="UniProtKB-UniRule"/>
</dbReference>
<dbReference type="AlphaFoldDB" id="A0A383RGQ9"/>
<feature type="binding site" evidence="8">
    <location>
        <position position="39"/>
    </location>
    <ligand>
        <name>FMN</name>
        <dbReference type="ChEBI" id="CHEBI:58210"/>
        <note>ligand shared between dimeric partners</note>
    </ligand>
</feature>
<dbReference type="InterPro" id="IPR052530">
    <property type="entry name" value="NAD(P)H_nitroreductase"/>
</dbReference>
<name>A0A383RGQ9_PAEAL</name>
<dbReference type="EMBL" id="LS992241">
    <property type="protein sequence ID" value="SYX85772.1"/>
    <property type="molecule type" value="Genomic_DNA"/>
</dbReference>
<feature type="binding site" description="in other chain" evidence="8">
    <location>
        <begin position="133"/>
        <end position="135"/>
    </location>
    <ligand>
        <name>FMN</name>
        <dbReference type="ChEBI" id="CHEBI:58210"/>
        <note>ligand shared between dimeric partners</note>
    </ligand>
</feature>
<dbReference type="PANTHER" id="PTHR43821:SF1">
    <property type="entry name" value="NAD(P)H NITROREDUCTASE YDJA-RELATED"/>
    <property type="match status" value="1"/>
</dbReference>
<keyword evidence="4 7" id="KW-0521">NADP</keyword>
<dbReference type="PANTHER" id="PTHR43821">
    <property type="entry name" value="NAD(P)H NITROREDUCTASE YDJA-RELATED"/>
    <property type="match status" value="1"/>
</dbReference>
<organism evidence="10 11">
    <name type="scientific">Paenibacillus alvei</name>
    <name type="common">Bacillus alvei</name>
    <dbReference type="NCBI Taxonomy" id="44250"/>
    <lineage>
        <taxon>Bacteria</taxon>
        <taxon>Bacillati</taxon>
        <taxon>Bacillota</taxon>
        <taxon>Bacilli</taxon>
        <taxon>Bacillales</taxon>
        <taxon>Paenibacillaceae</taxon>
        <taxon>Paenibacillus</taxon>
    </lineage>
</organism>
<evidence type="ECO:0000256" key="6">
    <source>
        <dbReference type="ARBA" id="ARBA00023027"/>
    </source>
</evidence>
<evidence type="ECO:0000256" key="8">
    <source>
        <dbReference type="PIRSR" id="PIRSR000232-1"/>
    </source>
</evidence>
<evidence type="ECO:0000313" key="10">
    <source>
        <dbReference type="EMBL" id="SYX85772.1"/>
    </source>
</evidence>
<proteinExistence type="inferred from homology"/>
<dbReference type="EC" id="1.-.-.-" evidence="7"/>
<dbReference type="PIRSF" id="PIRSF000232">
    <property type="entry name" value="YdjA"/>
    <property type="match status" value="1"/>
</dbReference>
<keyword evidence="2 7" id="KW-0285">Flavoprotein</keyword>
<evidence type="ECO:0000313" key="11">
    <source>
        <dbReference type="Proteomes" id="UP000304148"/>
    </source>
</evidence>
<evidence type="ECO:0000259" key="9">
    <source>
        <dbReference type="Pfam" id="PF00881"/>
    </source>
</evidence>
<feature type="domain" description="Nitroreductase" evidence="9">
    <location>
        <begin position="7"/>
        <end position="164"/>
    </location>
</feature>
<dbReference type="CDD" id="cd02135">
    <property type="entry name" value="YdjA-like"/>
    <property type="match status" value="1"/>
</dbReference>
<evidence type="ECO:0000256" key="1">
    <source>
        <dbReference type="ARBA" id="ARBA00007118"/>
    </source>
</evidence>
<evidence type="ECO:0000256" key="4">
    <source>
        <dbReference type="ARBA" id="ARBA00022857"/>
    </source>
</evidence>
<dbReference type="InterPro" id="IPR000415">
    <property type="entry name" value="Nitroreductase-like"/>
</dbReference>
<dbReference type="InterPro" id="IPR026021">
    <property type="entry name" value="YdjA-like"/>
</dbReference>
<evidence type="ECO:0000256" key="2">
    <source>
        <dbReference type="ARBA" id="ARBA00022630"/>
    </source>
</evidence>
<keyword evidence="6 7" id="KW-0520">NAD</keyword>
<comment type="cofactor">
    <cofactor evidence="8">
        <name>FMN</name>
        <dbReference type="ChEBI" id="CHEBI:58210"/>
    </cofactor>
    <text evidence="8">Binds 1 FMN per subunit.</text>
</comment>
<protein>
    <recommendedName>
        <fullName evidence="7">Putative NAD(P)H nitroreductase</fullName>
        <ecNumber evidence="7">1.-.-.-</ecNumber>
    </recommendedName>
</protein>
<keyword evidence="3 7" id="KW-0288">FMN</keyword>
<gene>
    <name evidence="10" type="primary">yfhC</name>
    <name evidence="10" type="ORF">PBLR_14194</name>
</gene>
<sequence>MSIASIIRERRSIHEFNDKPVDRSLVLQLLNDAVWAPNHGLREPWRFIYAEGEGKARIVNGLLTILDKTKLRDATPEQRQKFEEHLMHVPAYLHVVMPEDPRPNIWQEDLEAVSALIQNFQLLGWEHGLGMLWHTGDYIYNKQYREMVGVQPGEKLVGVIRVGYFDDAPKARPRTSAEQLFTVIDQ</sequence>
<evidence type="ECO:0000256" key="5">
    <source>
        <dbReference type="ARBA" id="ARBA00023002"/>
    </source>
</evidence>
<accession>A0A383RGQ9</accession>
<dbReference type="Pfam" id="PF00881">
    <property type="entry name" value="Nitroreductase"/>
    <property type="match status" value="1"/>
</dbReference>
<dbReference type="InterPro" id="IPR029479">
    <property type="entry name" value="Nitroreductase"/>
</dbReference>
<reference evidence="11" key="1">
    <citation type="submission" date="2018-08" db="EMBL/GenBank/DDBJ databases">
        <authorList>
            <person name="Chevrot R."/>
        </authorList>
    </citation>
    <scope>NUCLEOTIDE SEQUENCE [LARGE SCALE GENOMIC DNA]</scope>
</reference>
<keyword evidence="5 7" id="KW-0560">Oxidoreductase</keyword>
<evidence type="ECO:0000256" key="3">
    <source>
        <dbReference type="ARBA" id="ARBA00022643"/>
    </source>
</evidence>
<dbReference type="RefSeq" id="WP_138187660.1">
    <property type="nucleotide sequence ID" value="NZ_LS992241.1"/>
</dbReference>
<evidence type="ECO:0000256" key="7">
    <source>
        <dbReference type="PIRNR" id="PIRNR000232"/>
    </source>
</evidence>